<name>A0ABS4GWQ2_9BACL</name>
<feature type="transmembrane region" description="Helical" evidence="6">
    <location>
        <begin position="69"/>
        <end position="91"/>
    </location>
</feature>
<dbReference type="RefSeq" id="WP_209812679.1">
    <property type="nucleotide sequence ID" value="NZ_JAGGKT010000025.1"/>
</dbReference>
<dbReference type="EMBL" id="JAGGKT010000025">
    <property type="protein sequence ID" value="MBP1934693.1"/>
    <property type="molecule type" value="Genomic_DNA"/>
</dbReference>
<comment type="caution">
    <text evidence="7">The sequence shown here is derived from an EMBL/GenBank/DDBJ whole genome shotgun (WGS) entry which is preliminary data.</text>
</comment>
<feature type="transmembrane region" description="Helical" evidence="6">
    <location>
        <begin position="12"/>
        <end position="31"/>
    </location>
</feature>
<accession>A0ABS4GWQ2</accession>
<evidence type="ECO:0000256" key="3">
    <source>
        <dbReference type="ARBA" id="ARBA00022692"/>
    </source>
</evidence>
<keyword evidence="8" id="KW-1185">Reference proteome</keyword>
<evidence type="ECO:0000256" key="6">
    <source>
        <dbReference type="SAM" id="Phobius"/>
    </source>
</evidence>
<evidence type="ECO:0000313" key="7">
    <source>
        <dbReference type="EMBL" id="MBP1934693.1"/>
    </source>
</evidence>
<keyword evidence="5 6" id="KW-0472">Membrane</keyword>
<organism evidence="7 8">
    <name type="scientific">Ammoniphilus resinae</name>
    <dbReference type="NCBI Taxonomy" id="861532"/>
    <lineage>
        <taxon>Bacteria</taxon>
        <taxon>Bacillati</taxon>
        <taxon>Bacillota</taxon>
        <taxon>Bacilli</taxon>
        <taxon>Bacillales</taxon>
        <taxon>Paenibacillaceae</taxon>
        <taxon>Aneurinibacillus group</taxon>
        <taxon>Ammoniphilus</taxon>
    </lineage>
</organism>
<evidence type="ECO:0000313" key="8">
    <source>
        <dbReference type="Proteomes" id="UP001519343"/>
    </source>
</evidence>
<evidence type="ECO:0000256" key="2">
    <source>
        <dbReference type="ARBA" id="ARBA00022475"/>
    </source>
</evidence>
<comment type="subcellular location">
    <subcellularLocation>
        <location evidence="1">Cell membrane</location>
        <topology evidence="1">Multi-pass membrane protein</topology>
    </subcellularLocation>
</comment>
<evidence type="ECO:0000256" key="4">
    <source>
        <dbReference type="ARBA" id="ARBA00022989"/>
    </source>
</evidence>
<evidence type="ECO:0000256" key="1">
    <source>
        <dbReference type="ARBA" id="ARBA00004651"/>
    </source>
</evidence>
<dbReference type="Pfam" id="PF03626">
    <property type="entry name" value="COX4_pro"/>
    <property type="match status" value="1"/>
</dbReference>
<dbReference type="InterPro" id="IPR005171">
    <property type="entry name" value="Cyt_c_oxidase_su4_prok"/>
</dbReference>
<keyword evidence="2" id="KW-1003">Cell membrane</keyword>
<sequence length="92" mass="10158">MAKKHGYKGHLIAFALSILLTVLAFIAVGLGTISKTFVIPFILIIGIAQAIFQAAYWMHLNQKGHDFPITFMLSGFFAAIIVVFACSSLVWW</sequence>
<proteinExistence type="predicted"/>
<keyword evidence="4 6" id="KW-1133">Transmembrane helix</keyword>
<protein>
    <submittedName>
        <fullName evidence="7">Cytochrome c oxidase subunit 4</fullName>
    </submittedName>
</protein>
<feature type="transmembrane region" description="Helical" evidence="6">
    <location>
        <begin position="37"/>
        <end position="57"/>
    </location>
</feature>
<evidence type="ECO:0000256" key="5">
    <source>
        <dbReference type="ARBA" id="ARBA00023136"/>
    </source>
</evidence>
<dbReference type="Proteomes" id="UP001519343">
    <property type="component" value="Unassembled WGS sequence"/>
</dbReference>
<reference evidence="7 8" key="1">
    <citation type="submission" date="2021-03" db="EMBL/GenBank/DDBJ databases">
        <title>Genomic Encyclopedia of Type Strains, Phase IV (KMG-IV): sequencing the most valuable type-strain genomes for metagenomic binning, comparative biology and taxonomic classification.</title>
        <authorList>
            <person name="Goeker M."/>
        </authorList>
    </citation>
    <scope>NUCLEOTIDE SEQUENCE [LARGE SCALE GENOMIC DNA]</scope>
    <source>
        <strain evidence="7 8">DSM 24738</strain>
    </source>
</reference>
<gene>
    <name evidence="7" type="ORF">J2Z37_004713</name>
</gene>
<keyword evidence="3 6" id="KW-0812">Transmembrane</keyword>